<feature type="domain" description="Calponin-homology (CH)" evidence="2">
    <location>
        <begin position="1500"/>
        <end position="1618"/>
    </location>
</feature>
<dbReference type="PANTHER" id="PTHR45912:SF3">
    <property type="entry name" value="CILIA- AND FLAGELLA-ASSOCIATED PROTEIN 47"/>
    <property type="match status" value="1"/>
</dbReference>
<proteinExistence type="predicted"/>
<evidence type="ECO:0000256" key="1">
    <source>
        <dbReference type="SAM" id="MobiDB-lite"/>
    </source>
</evidence>
<dbReference type="Gene3D" id="1.10.418.10">
    <property type="entry name" value="Calponin-like domain"/>
    <property type="match status" value="1"/>
</dbReference>
<protein>
    <recommendedName>
        <fullName evidence="2">Calponin-homology (CH) domain-containing protein</fullName>
    </recommendedName>
</protein>
<dbReference type="InterPro" id="IPR056343">
    <property type="entry name" value="CFAP47_dom"/>
</dbReference>
<gene>
    <name evidence="3" type="ORF">TCEB3V08_LOCUS10531</name>
</gene>
<evidence type="ECO:0000259" key="2">
    <source>
        <dbReference type="PROSITE" id="PS50021"/>
    </source>
</evidence>
<dbReference type="Gene3D" id="2.60.40.10">
    <property type="entry name" value="Immunoglobulins"/>
    <property type="match status" value="2"/>
</dbReference>
<feature type="region of interest" description="Disordered" evidence="1">
    <location>
        <begin position="2007"/>
        <end position="2028"/>
    </location>
</feature>
<dbReference type="Pfam" id="PF24529">
    <property type="entry name" value="CFAP47"/>
    <property type="match status" value="1"/>
</dbReference>
<dbReference type="SUPFAM" id="SSF47576">
    <property type="entry name" value="Calponin-homology domain, CH-domain"/>
    <property type="match status" value="1"/>
</dbReference>
<organism evidence="3">
    <name type="scientific">Timema cristinae</name>
    <name type="common">Walking stick</name>
    <dbReference type="NCBI Taxonomy" id="61476"/>
    <lineage>
        <taxon>Eukaryota</taxon>
        <taxon>Metazoa</taxon>
        <taxon>Ecdysozoa</taxon>
        <taxon>Arthropoda</taxon>
        <taxon>Hexapoda</taxon>
        <taxon>Insecta</taxon>
        <taxon>Pterygota</taxon>
        <taxon>Neoptera</taxon>
        <taxon>Polyneoptera</taxon>
        <taxon>Phasmatodea</taxon>
        <taxon>Timematodea</taxon>
        <taxon>Timematoidea</taxon>
        <taxon>Timematidae</taxon>
        <taxon>Timema</taxon>
    </lineage>
</organism>
<evidence type="ECO:0000313" key="3">
    <source>
        <dbReference type="EMBL" id="CAD7410538.1"/>
    </source>
</evidence>
<dbReference type="InterPro" id="IPR013783">
    <property type="entry name" value="Ig-like_fold"/>
</dbReference>
<dbReference type="GO" id="GO:0060271">
    <property type="term" value="P:cilium assembly"/>
    <property type="evidence" value="ECO:0007669"/>
    <property type="project" value="TreeGrafter"/>
</dbReference>
<accession>A0A7R9D9C9</accession>
<dbReference type="PANTHER" id="PTHR45912">
    <property type="entry name" value="CILIA- AND FLAGELLA-ASSOCIATED PROTEIN 47"/>
    <property type="match status" value="1"/>
</dbReference>
<dbReference type="InterPro" id="IPR001715">
    <property type="entry name" value="CH_dom"/>
</dbReference>
<name>A0A7R9D9C9_TIMCR</name>
<dbReference type="PROSITE" id="PS50021">
    <property type="entry name" value="CH"/>
    <property type="match status" value="1"/>
</dbReference>
<dbReference type="EMBL" id="OC321719">
    <property type="protein sequence ID" value="CAD7410538.1"/>
    <property type="molecule type" value="Genomic_DNA"/>
</dbReference>
<dbReference type="GO" id="GO:0005929">
    <property type="term" value="C:cilium"/>
    <property type="evidence" value="ECO:0007669"/>
    <property type="project" value="TreeGrafter"/>
</dbReference>
<feature type="region of interest" description="Disordered" evidence="1">
    <location>
        <begin position="1"/>
        <end position="30"/>
    </location>
</feature>
<sequence>MSRIDDCGSTHEKGATGKTGVIRRQSHHLGVGHDRPSISVAEVGVIETRVLRLTNPCCLPLTYRYRKVACLEVKPAWVTLRANSALEVVVSVKPTNIGTVNTSLVLELLSPECPSIKDSKYVVVGHRTLNVSYNAPSVTILPKIVFNLGISPLRGNEVGFLTDDVRFDMDVPKPRGAMLRADLTETSPWPRLETCEVMENGEPEYRAAWTGVKKGSWPNNRPPTSWPHYVVLKTKERPTKEQRYFGVRTESLARDREGLPDCPGVVKGCRNRSIGGGATTGKKETTKMVNRRRMKKNQDALIAFPNDTTRSFRASHKDIRTIFKGAPRYCPPLDPQFTYTPEEVKMKEEHEDLWLHYIRSKTRAIQEQLAKGRKITLPDYELACPDLPKVTDVRPHKVTPHFRMKASVGKKDSLFIGDVNVPLNPLHLYNVKGPQSNTGNAVLASKAVSIVRILVCRNSASVLRVAPNSYSPQVLDLENLNPFPIKVRVFPGRTGVEFPNGDTKVVKPFMKSTLDMSFKTDTLGRYNGFMNYVINGNHSFEVTISAEVVKKTLLLSPTELTFDTTDLAFQTRCMSVSLTNSLQSYTKFQWEVPENSAFSVQPMTGEVSPLKTIMCSVCYKADGRKSHYTEMKVIAESGIHQLLKCTMVLRKPNVTFLDSKLDEIPLNTSTRFMTMMYNADYEDIMFSVENPEPMPGCEVTPESGMIRARGILFLTLEIKLGAVVDFRFNVTVSLQRSTSIHLRVMGSVGYPKVVIKPDVLRLRRISVDSFDTQRLTAENKGSVPATIQFALEDFPEYRISYSPSRSLVEFVPRKFLLPPGRKDNLYLHFTPVDVATYEFLLPVVINDILGPPFMEKPLTQRPQYFLEDCERKYEKLGQLRPLSIPTRLPNVRVDYTVAGHILRFSKLTFKLTKMPWPDMKERTEDSLIIKNEYRDPVMFIIRLDDLIPGVSPFTLEHQSGVCPDMSDKALSATLKLGEQIILRVMFRPEGPGVFKVEAPIFVREHKEGDVFNHLNITGVFPCPSIRSPIREVHFLPIPLSVNSELNTFIVTSFYPSDNHAKAIVKSMLGTIDTRQVPVTLKVDFYDGNAIRAGEKASILPLKITFRSEVPTAFNTTIVFTDEDHLGQYSMIVTAIADNCLLTTHSFLRTQGERFYLDSQNAQEDRDNNRRLSSPVRGITFVGTGVIQRVKSFNLRLLSNSSILAKGVSAFQSDLSVFSMVSTMMGFSDTSDPTFSYNTPSTGCSQVENNNNPYPRFPDPFDDLDYSLHMRKALDAVESWLYEQGFRCSFSASLPEGMANMVGSVVTRWRSFKPKRSESSSRTIIDLLGNLVQSKVVQSFSKREFPLENLARVEYVHSMYEHLISFLTVQGACIVHLPELLLNYEDYTCYMETKTTTMKGKLDAMSEGVEKEEKTAPAQLARILEKEVFEMISKQAWMDIILQIHKTLVLAKVTHASMKDSSRQVNWNNSVSQTYCACWHFTGLPTSRSTTTDHLASNVYSQPERILLTWLSSHFKTQREKLWEGTMPPRDVANFDRDLHDGLVLAAVTTVFCPYLTSIYFHDLYLNPQTPEQKYHNAVRLTDAWRSVVLGFTVKPEDIVMPCTVKLLMLTAYLLCTPRRRYCSRGISPARFIGDPQGMFSLEKPRQVIYVQARNKGSVFIKYKTRRIAKVTATLVLCGSTLAPHFARNMCFSLEGDSTELAVSASFNLEVPLYAPTDITLPVSPPYAGSAEYEVHVTENEPSSTVKFATHAWRDVACLKVPRRMFLDKPVLEVSNSTTVAELTMTIACLSLSVRSYWLIFMHPEVGDFIIKLTISPKTMSKPPPLTVWVPPLICSKSVDNWVPLCAPLPCRNYELWDAIRTMFQKTLEPAENDFWMKHLDTNIGLRLVQWMLGDSSNSESEEFKHIFNTEVTYNVKVSHPNAIRLSKRITITGAISCRVCLDLTGETWLRFKTVEPVYVRALTNLFLPMLVDWDKISMTEKGVRRQIPVLPSVIRALNTPGHQFTSSLAEDSHVRRKTSAGQKQGHSDSRLTVTLDPRSVYVSSIPDSPWRVLISPAMRNVHLQEQQPTLIKVSLTPPLLKVEVTCLIQLLPSGQFYVTILDNLARLRSNKVYLTLISCVLCPGSNKVYLTLISLDQQELRHYTLDFLPVNS</sequence>
<dbReference type="InterPro" id="IPR036872">
    <property type="entry name" value="CH_dom_sf"/>
</dbReference>
<reference evidence="3" key="1">
    <citation type="submission" date="2020-11" db="EMBL/GenBank/DDBJ databases">
        <authorList>
            <person name="Tran Van P."/>
        </authorList>
    </citation>
    <scope>NUCLEOTIDE SEQUENCE</scope>
</reference>
<feature type="compositionally biased region" description="Basic and acidic residues" evidence="1">
    <location>
        <begin position="1"/>
        <end position="15"/>
    </location>
</feature>